<evidence type="ECO:0000256" key="2">
    <source>
        <dbReference type="ARBA" id="ARBA00049106"/>
    </source>
</evidence>
<dbReference type="Proteomes" id="UP000290439">
    <property type="component" value="Chromosome"/>
</dbReference>
<evidence type="ECO:0000313" key="3">
    <source>
        <dbReference type="EMBL" id="VFB00376.1"/>
    </source>
</evidence>
<dbReference type="GO" id="GO:0005886">
    <property type="term" value="C:plasma membrane"/>
    <property type="evidence" value="ECO:0007669"/>
    <property type="project" value="TreeGrafter"/>
</dbReference>
<proteinExistence type="inferred from homology"/>
<protein>
    <submittedName>
        <fullName evidence="3">Deazaflavin-dependent nitroreductase</fullName>
        <ecNumber evidence="3">1.-.-.-</ecNumber>
    </submittedName>
</protein>
<dbReference type="InterPro" id="IPR012349">
    <property type="entry name" value="Split_barrel_FMN-bd"/>
</dbReference>
<comment type="similarity">
    <text evidence="1">Belongs to the F420H(2)-dependent quinone reductase family.</text>
</comment>
<gene>
    <name evidence="3" type="primary">ddn_5</name>
    <name evidence="3" type="ORF">NCTC10797_04171</name>
</gene>
<evidence type="ECO:0000256" key="1">
    <source>
        <dbReference type="ARBA" id="ARBA00008710"/>
    </source>
</evidence>
<sequence length="141" mass="16078">MDLAQINRETIAKFRAGEDPDGMRRDRLLLLTTTGRRSGRPHTTPMMFHRDGDRLLVIASSMGAPSHPDWYSNLIERPHVVVEVGEETYDAHAAPLEGAEREQIWAMLKQTYPWFADHEKKTERVIPVVALTRADSSLRSE</sequence>
<dbReference type="AlphaFoldDB" id="A0A4U8W577"/>
<comment type="catalytic activity">
    <reaction evidence="2">
        <text>oxidized coenzyme F420-(gamma-L-Glu)(n) + a quinol + H(+) = reduced coenzyme F420-(gamma-L-Glu)(n) + a quinone</text>
        <dbReference type="Rhea" id="RHEA:39663"/>
        <dbReference type="Rhea" id="RHEA-COMP:12939"/>
        <dbReference type="Rhea" id="RHEA-COMP:14378"/>
        <dbReference type="ChEBI" id="CHEBI:15378"/>
        <dbReference type="ChEBI" id="CHEBI:24646"/>
        <dbReference type="ChEBI" id="CHEBI:132124"/>
        <dbReference type="ChEBI" id="CHEBI:133980"/>
        <dbReference type="ChEBI" id="CHEBI:139511"/>
    </reaction>
</comment>
<dbReference type="GO" id="GO:0052755">
    <property type="term" value="F:coenzyme F420H2:quinone oxidoreductase activity"/>
    <property type="evidence" value="ECO:0007669"/>
    <property type="project" value="RHEA"/>
</dbReference>
<dbReference type="EMBL" id="LR215973">
    <property type="protein sequence ID" value="VFB00376.1"/>
    <property type="molecule type" value="Genomic_DNA"/>
</dbReference>
<evidence type="ECO:0000313" key="4">
    <source>
        <dbReference type="Proteomes" id="UP000290439"/>
    </source>
</evidence>
<name>A0A4U8W577_9NOCA</name>
<dbReference type="PANTHER" id="PTHR39428">
    <property type="entry name" value="F420H(2)-DEPENDENT QUINONE REDUCTASE RV1261C"/>
    <property type="match status" value="1"/>
</dbReference>
<organism evidence="3 4">
    <name type="scientific">Nocardia cyriacigeorgica</name>
    <dbReference type="NCBI Taxonomy" id="135487"/>
    <lineage>
        <taxon>Bacteria</taxon>
        <taxon>Bacillati</taxon>
        <taxon>Actinomycetota</taxon>
        <taxon>Actinomycetes</taxon>
        <taxon>Mycobacteriales</taxon>
        <taxon>Nocardiaceae</taxon>
        <taxon>Nocardia</taxon>
    </lineage>
</organism>
<dbReference type="Pfam" id="PF04075">
    <property type="entry name" value="F420H2_quin_red"/>
    <property type="match status" value="1"/>
</dbReference>
<accession>A0A4U8W577</accession>
<dbReference type="Gene3D" id="2.30.110.10">
    <property type="entry name" value="Electron Transport, Fmn-binding Protein, Chain A"/>
    <property type="match status" value="1"/>
</dbReference>
<reference evidence="3 4" key="1">
    <citation type="submission" date="2019-02" db="EMBL/GenBank/DDBJ databases">
        <authorList>
            <consortium name="Pathogen Informatics"/>
        </authorList>
    </citation>
    <scope>NUCLEOTIDE SEQUENCE [LARGE SCALE GENOMIC DNA]</scope>
    <source>
        <strain evidence="3 4">3012STDY6756504</strain>
    </source>
</reference>
<dbReference type="NCBIfam" id="TIGR00026">
    <property type="entry name" value="hi_GC_TIGR00026"/>
    <property type="match status" value="1"/>
</dbReference>
<dbReference type="PANTHER" id="PTHR39428:SF1">
    <property type="entry name" value="F420H(2)-DEPENDENT QUINONE REDUCTASE RV1261C"/>
    <property type="match status" value="1"/>
</dbReference>
<dbReference type="InterPro" id="IPR004378">
    <property type="entry name" value="F420H2_quin_Rdtase"/>
</dbReference>
<dbReference type="GO" id="GO:0070967">
    <property type="term" value="F:coenzyme F420 binding"/>
    <property type="evidence" value="ECO:0007669"/>
    <property type="project" value="TreeGrafter"/>
</dbReference>
<keyword evidence="3" id="KW-0560">Oxidoreductase</keyword>
<dbReference type="EC" id="1.-.-.-" evidence="3"/>
<dbReference type="SUPFAM" id="SSF50475">
    <property type="entry name" value="FMN-binding split barrel"/>
    <property type="match status" value="1"/>
</dbReference>